<dbReference type="Proteomes" id="UP000178636">
    <property type="component" value="Unassembled WGS sequence"/>
</dbReference>
<gene>
    <name evidence="1" type="ORF">A3C93_03985</name>
</gene>
<comment type="caution">
    <text evidence="1">The sequence shown here is derived from an EMBL/GenBank/DDBJ whole genome shotgun (WGS) entry which is preliminary data.</text>
</comment>
<evidence type="ECO:0000313" key="2">
    <source>
        <dbReference type="Proteomes" id="UP000178636"/>
    </source>
</evidence>
<proteinExistence type="predicted"/>
<accession>A0A1G2DH31</accession>
<protein>
    <submittedName>
        <fullName evidence="1">Uncharacterized protein</fullName>
    </submittedName>
</protein>
<name>A0A1G2DH31_9BACT</name>
<dbReference type="EMBL" id="MHLO01000021">
    <property type="protein sequence ID" value="OGZ12271.1"/>
    <property type="molecule type" value="Genomic_DNA"/>
</dbReference>
<reference evidence="1 2" key="1">
    <citation type="journal article" date="2016" name="Nat. Commun.">
        <title>Thousands of microbial genomes shed light on interconnected biogeochemical processes in an aquifer system.</title>
        <authorList>
            <person name="Anantharaman K."/>
            <person name="Brown C.T."/>
            <person name="Hug L.A."/>
            <person name="Sharon I."/>
            <person name="Castelle C.J."/>
            <person name="Probst A.J."/>
            <person name="Thomas B.C."/>
            <person name="Singh A."/>
            <person name="Wilkins M.J."/>
            <person name="Karaoz U."/>
            <person name="Brodie E.L."/>
            <person name="Williams K.H."/>
            <person name="Hubbard S.S."/>
            <person name="Banfield J.F."/>
        </authorList>
    </citation>
    <scope>NUCLEOTIDE SEQUENCE [LARGE SCALE GENOMIC DNA]</scope>
</reference>
<dbReference type="AlphaFoldDB" id="A0A1G2DH31"/>
<evidence type="ECO:0000313" key="1">
    <source>
        <dbReference type="EMBL" id="OGZ12271.1"/>
    </source>
</evidence>
<sequence length="394" mass="44667">MIKGAHKWLISVLSIGGVLLVGAVMVMAQRADLRSYFQIINTEKSSTTTPDVATNTEEENYFDYLEKNLLPTDEIILINEGTSTSPNFITLHLESIGKTISFEHASWMEPAGFYRLEILDLSETTAFNVKELATGWWNISQSEELFIQTEERIHSLIRDTEEWKRRVITSRQYYQDLIDRGASAESSVDVEAAKKLNRSYQLSVWISGDQLKLIDALIAIRQRTLWAMNEGEFIDVMRADRDSAASWKVALWYDKGIDVVDSERFKLEKQIGEINDKKIKGLMNDISGLTSNLNKLQAEVESDTKSCQSLYGTNVEGYQQQCYCADGYEFNKAKSACVKISISDATKPENLSHDGFCINSIPYSKWRISLRTAVPACECEFGYTWNTDHSACVK</sequence>
<dbReference type="STRING" id="1798664.A3C93_03985"/>
<organism evidence="1 2">
    <name type="scientific">Candidatus Lloydbacteria bacterium RIFCSPHIGHO2_02_FULL_54_17</name>
    <dbReference type="NCBI Taxonomy" id="1798664"/>
    <lineage>
        <taxon>Bacteria</taxon>
        <taxon>Candidatus Lloydiibacteriota</taxon>
    </lineage>
</organism>